<feature type="domain" description="ShKT" evidence="2">
    <location>
        <begin position="63"/>
        <end position="98"/>
    </location>
</feature>
<evidence type="ECO:0000256" key="1">
    <source>
        <dbReference type="PROSITE-ProRule" id="PRU01005"/>
    </source>
</evidence>
<dbReference type="Pfam" id="PF01549">
    <property type="entry name" value="ShK"/>
    <property type="match status" value="5"/>
</dbReference>
<accession>A0A183E2P5</accession>
<evidence type="ECO:0000259" key="2">
    <source>
        <dbReference type="PROSITE" id="PS51670"/>
    </source>
</evidence>
<dbReference type="PANTHER" id="PTHR21724:SF109">
    <property type="entry name" value="SHKT DOMAIN-CONTAINING PROTEIN"/>
    <property type="match status" value="1"/>
</dbReference>
<protein>
    <submittedName>
        <fullName evidence="3">ShKT domain-containing protein</fullName>
    </submittedName>
</protein>
<dbReference type="AlphaFoldDB" id="A0A183E2P5"/>
<dbReference type="PROSITE" id="PS51670">
    <property type="entry name" value="SHKT"/>
    <property type="match status" value="2"/>
</dbReference>
<proteinExistence type="predicted"/>
<dbReference type="PANTHER" id="PTHR21724">
    <property type="entry name" value="SHKT DOMAIN-CONTAINING PROTEIN"/>
    <property type="match status" value="1"/>
</dbReference>
<feature type="domain" description="ShKT" evidence="2">
    <location>
        <begin position="131"/>
        <end position="166"/>
    </location>
</feature>
<dbReference type="WBParaSite" id="GPUH_0001525601-mRNA-1">
    <property type="protein sequence ID" value="GPUH_0001525601-mRNA-1"/>
    <property type="gene ID" value="GPUH_0001525601"/>
</dbReference>
<dbReference type="InterPro" id="IPR003582">
    <property type="entry name" value="ShKT_dom"/>
</dbReference>
<sequence>LAYMRKACRRTCGLCFQGNNQTEVCADKDGNCTLKENDCYLETTAAQMYQSCRRTCGYCTGYCADVAVNCADLVPYCLASSWHQAVMRSKCRMSCSFCRLLSLLEVMSEECAHSCGYCDYFDSIEDIPRECMDKSSECGAKRHLCYVKGWRSNWMWRFCPRTCGYCPAYYF</sequence>
<dbReference type="SMART" id="SM00254">
    <property type="entry name" value="ShKT"/>
    <property type="match status" value="3"/>
</dbReference>
<dbReference type="Gene3D" id="1.10.10.1940">
    <property type="match status" value="1"/>
</dbReference>
<evidence type="ECO:0000313" key="3">
    <source>
        <dbReference type="WBParaSite" id="GPUH_0001525601-mRNA-1"/>
    </source>
</evidence>
<organism evidence="3">
    <name type="scientific">Gongylonema pulchrum</name>
    <dbReference type="NCBI Taxonomy" id="637853"/>
    <lineage>
        <taxon>Eukaryota</taxon>
        <taxon>Metazoa</taxon>
        <taxon>Ecdysozoa</taxon>
        <taxon>Nematoda</taxon>
        <taxon>Chromadorea</taxon>
        <taxon>Rhabditida</taxon>
        <taxon>Spirurina</taxon>
        <taxon>Spiruromorpha</taxon>
        <taxon>Spiruroidea</taxon>
        <taxon>Gongylonematidae</taxon>
        <taxon>Gongylonema</taxon>
    </lineage>
</organism>
<comment type="caution">
    <text evidence="1">Lacks conserved residue(s) required for the propagation of feature annotation.</text>
</comment>
<name>A0A183E2P5_9BILA</name>
<reference evidence="3" key="1">
    <citation type="submission" date="2016-06" db="UniProtKB">
        <authorList>
            <consortium name="WormBaseParasite"/>
        </authorList>
    </citation>
    <scope>IDENTIFICATION</scope>
</reference>